<organism evidence="4 5">
    <name type="scientific">Conexibacter stalactiti</name>
    <dbReference type="NCBI Taxonomy" id="1940611"/>
    <lineage>
        <taxon>Bacteria</taxon>
        <taxon>Bacillati</taxon>
        <taxon>Actinomycetota</taxon>
        <taxon>Thermoleophilia</taxon>
        <taxon>Solirubrobacterales</taxon>
        <taxon>Conexibacteraceae</taxon>
        <taxon>Conexibacter</taxon>
    </lineage>
</organism>
<keyword evidence="1" id="KW-0560">Oxidoreductase</keyword>
<evidence type="ECO:0000259" key="3">
    <source>
        <dbReference type="Pfam" id="PF01494"/>
    </source>
</evidence>
<dbReference type="PANTHER" id="PTHR13789:SF268">
    <property type="entry name" value="5-METHYLPHENAZINE-1-CARBOXYLATE 1-MONOOXYGENASE"/>
    <property type="match status" value="1"/>
</dbReference>
<gene>
    <name evidence="4" type="ORF">R7226_11830</name>
</gene>
<keyword evidence="5" id="KW-1185">Reference proteome</keyword>
<dbReference type="Proteomes" id="UP001284601">
    <property type="component" value="Unassembled WGS sequence"/>
</dbReference>
<accession>A0ABU4HP07</accession>
<keyword evidence="2" id="KW-0503">Monooxygenase</keyword>
<dbReference type="Gene3D" id="3.50.50.60">
    <property type="entry name" value="FAD/NAD(P)-binding domain"/>
    <property type="match status" value="1"/>
</dbReference>
<dbReference type="InterPro" id="IPR050493">
    <property type="entry name" value="FAD-dep_Monooxygenase_BioMet"/>
</dbReference>
<dbReference type="InterPro" id="IPR002938">
    <property type="entry name" value="FAD-bd"/>
</dbReference>
<dbReference type="Gene3D" id="3.30.9.30">
    <property type="match status" value="1"/>
</dbReference>
<dbReference type="NCBIfam" id="NF005720">
    <property type="entry name" value="PRK07538.1"/>
    <property type="match status" value="1"/>
</dbReference>
<reference evidence="5" key="1">
    <citation type="submission" date="2023-07" db="EMBL/GenBank/DDBJ databases">
        <title>Conexibacter stalactiti sp. nov., isolated from stalactites in a lava cave and emended description of the genus Conexibacter.</title>
        <authorList>
            <person name="Lee S.D."/>
        </authorList>
    </citation>
    <scope>NUCLEOTIDE SEQUENCE [LARGE SCALE GENOMIC DNA]</scope>
    <source>
        <strain evidence="5">KCTC 39840</strain>
    </source>
</reference>
<dbReference type="SUPFAM" id="SSF51905">
    <property type="entry name" value="FAD/NAD(P)-binding domain"/>
    <property type="match status" value="1"/>
</dbReference>
<proteinExistence type="predicted"/>
<dbReference type="SUPFAM" id="SSF54373">
    <property type="entry name" value="FAD-linked reductases, C-terminal domain"/>
    <property type="match status" value="1"/>
</dbReference>
<feature type="domain" description="FAD-binding" evidence="3">
    <location>
        <begin position="8"/>
        <end position="357"/>
    </location>
</feature>
<evidence type="ECO:0000256" key="2">
    <source>
        <dbReference type="ARBA" id="ARBA00023033"/>
    </source>
</evidence>
<dbReference type="RefSeq" id="WP_318597367.1">
    <property type="nucleotide sequence ID" value="NZ_JAWSTH010000026.1"/>
</dbReference>
<evidence type="ECO:0000313" key="5">
    <source>
        <dbReference type="Proteomes" id="UP001284601"/>
    </source>
</evidence>
<dbReference type="EMBL" id="JAWSTH010000026">
    <property type="protein sequence ID" value="MDW5595033.1"/>
    <property type="molecule type" value="Genomic_DNA"/>
</dbReference>
<evidence type="ECO:0000256" key="1">
    <source>
        <dbReference type="ARBA" id="ARBA00023002"/>
    </source>
</evidence>
<evidence type="ECO:0000313" key="4">
    <source>
        <dbReference type="EMBL" id="MDW5595033.1"/>
    </source>
</evidence>
<comment type="caution">
    <text evidence="4">The sequence shown here is derived from an EMBL/GenBank/DDBJ whole genome shotgun (WGS) entry which is preliminary data.</text>
</comment>
<dbReference type="InterPro" id="IPR036188">
    <property type="entry name" value="FAD/NAD-bd_sf"/>
</dbReference>
<reference evidence="4 5" key="2">
    <citation type="submission" date="2023-10" db="EMBL/GenBank/DDBJ databases">
        <authorList>
            <person name="Han X.F."/>
        </authorList>
    </citation>
    <scope>NUCLEOTIDE SEQUENCE [LARGE SCALE GENOMIC DNA]</scope>
    <source>
        <strain evidence="4 5">KCTC 39840</strain>
    </source>
</reference>
<dbReference type="PANTHER" id="PTHR13789">
    <property type="entry name" value="MONOOXYGENASE"/>
    <property type="match status" value="1"/>
</dbReference>
<sequence length="421" mass="46239">MQPEQQREAVIVGGGIAGLTLALCLHERGVRCQVYESAPELRPLGVGISLLPHGTQVLAGLGLLGEVQRRAVAFRESCFFNRFGQLIHRDPAPEDWRQFLIHRGDLHELLVDAVRQRLGAEALVLGHTCTGVEQDADGATAQFADTVSGAALPERRADAVIGCDGIHSRVRRAFYPDEGEPVFSGVNMWRGVTRRQPFLSGGSHCRVGTVDPGKMVVYPIRDDVDEAGNQLVNWVAEIRDPHRGEVDWSAPGRIADFIEPFASWRFEWLDVAQLIEDADVVYEYPMSDRDPVDRWAFERVALAGDAAHPMIPRGSNGAMQAIVDARVLADALAGGTPITDALRAYEDERLERVNAIVLRNRTQPPDFLIEEVARLTGDRPFERLEDVIGADEMQELLDGYKRVAGYSGAALDAAARRGPAA</sequence>
<name>A0ABU4HP07_9ACTN</name>
<protein>
    <submittedName>
        <fullName evidence="4">Flavin-dependent oxidoreductase</fullName>
    </submittedName>
</protein>
<dbReference type="PRINTS" id="PR00420">
    <property type="entry name" value="RNGMNOXGNASE"/>
</dbReference>
<dbReference type="Pfam" id="PF01494">
    <property type="entry name" value="FAD_binding_3"/>
    <property type="match status" value="1"/>
</dbReference>